<dbReference type="EMBL" id="CM007364">
    <property type="protein sequence ID" value="OIW12871.1"/>
    <property type="molecule type" value="Genomic_DNA"/>
</dbReference>
<dbReference type="Gramene" id="OIW12871">
    <property type="protein sequence ID" value="OIW12871"/>
    <property type="gene ID" value="TanjilG_24804"/>
</dbReference>
<dbReference type="AlphaFoldDB" id="A0A4P1RKS3"/>
<dbReference type="Proteomes" id="UP000188354">
    <property type="component" value="Chromosome LG04"/>
</dbReference>
<gene>
    <name evidence="1" type="ORF">TanjilG_24804</name>
</gene>
<proteinExistence type="predicted"/>
<reference evidence="1 2" key="1">
    <citation type="journal article" date="2017" name="Plant Biotechnol. J.">
        <title>A comprehensive draft genome sequence for lupin (Lupinus angustifolius), an emerging health food: insights into plant-microbe interactions and legume evolution.</title>
        <authorList>
            <person name="Hane J.K."/>
            <person name="Ming Y."/>
            <person name="Kamphuis L.G."/>
            <person name="Nelson M.N."/>
            <person name="Garg G."/>
            <person name="Atkins C.A."/>
            <person name="Bayer P.E."/>
            <person name="Bravo A."/>
            <person name="Bringans S."/>
            <person name="Cannon S."/>
            <person name="Edwards D."/>
            <person name="Foley R."/>
            <person name="Gao L.L."/>
            <person name="Harrison M.J."/>
            <person name="Huang W."/>
            <person name="Hurgobin B."/>
            <person name="Li S."/>
            <person name="Liu C.W."/>
            <person name="McGrath A."/>
            <person name="Morahan G."/>
            <person name="Murray J."/>
            <person name="Weller J."/>
            <person name="Jian J."/>
            <person name="Singh K.B."/>
        </authorList>
    </citation>
    <scope>NUCLEOTIDE SEQUENCE [LARGE SCALE GENOMIC DNA]</scope>
    <source>
        <strain evidence="2">cv. Tanjil</strain>
        <tissue evidence="1">Whole plant</tissue>
    </source>
</reference>
<dbReference type="STRING" id="3871.A0A4P1RKS3"/>
<accession>A0A4P1RKS3</accession>
<name>A0A4P1RKS3_LUPAN</name>
<evidence type="ECO:0000313" key="1">
    <source>
        <dbReference type="EMBL" id="OIW12871.1"/>
    </source>
</evidence>
<evidence type="ECO:0000313" key="2">
    <source>
        <dbReference type="Proteomes" id="UP000188354"/>
    </source>
</evidence>
<organism evidence="1 2">
    <name type="scientific">Lupinus angustifolius</name>
    <name type="common">Narrow-leaved blue lupine</name>
    <dbReference type="NCBI Taxonomy" id="3871"/>
    <lineage>
        <taxon>Eukaryota</taxon>
        <taxon>Viridiplantae</taxon>
        <taxon>Streptophyta</taxon>
        <taxon>Embryophyta</taxon>
        <taxon>Tracheophyta</taxon>
        <taxon>Spermatophyta</taxon>
        <taxon>Magnoliopsida</taxon>
        <taxon>eudicotyledons</taxon>
        <taxon>Gunneridae</taxon>
        <taxon>Pentapetalae</taxon>
        <taxon>rosids</taxon>
        <taxon>fabids</taxon>
        <taxon>Fabales</taxon>
        <taxon>Fabaceae</taxon>
        <taxon>Papilionoideae</taxon>
        <taxon>50 kb inversion clade</taxon>
        <taxon>genistoids sensu lato</taxon>
        <taxon>core genistoids</taxon>
        <taxon>Genisteae</taxon>
        <taxon>Lupinus</taxon>
    </lineage>
</organism>
<dbReference type="PANTHER" id="PTHR35109:SF1">
    <property type="entry name" value="GLUTAMATE RACEMASE"/>
    <property type="match status" value="1"/>
</dbReference>
<keyword evidence="2" id="KW-1185">Reference proteome</keyword>
<protein>
    <submittedName>
        <fullName evidence="1">Uncharacterized protein</fullName>
    </submittedName>
</protein>
<sequence length="104" mass="11218">MVRGGITNAKILLLRGAKGSESRVGKFSGTASKSCGGVSKIEDSGAAFWVPHPRSGIYFPKGHEWVMDDVPEGAACFPQNYWFRNVDGVDSPNTILDEPIPHSL</sequence>
<dbReference type="PANTHER" id="PTHR35109">
    <property type="entry name" value="GLUTAMATE RACEMASE"/>
    <property type="match status" value="1"/>
</dbReference>